<feature type="compositionally biased region" description="Polar residues" evidence="1">
    <location>
        <begin position="725"/>
        <end position="745"/>
    </location>
</feature>
<evidence type="ECO:0000313" key="2">
    <source>
        <dbReference type="EMBL" id="BAC62700.1"/>
    </source>
</evidence>
<feature type="compositionally biased region" description="Polar residues" evidence="1">
    <location>
        <begin position="1272"/>
        <end position="1290"/>
    </location>
</feature>
<feature type="compositionally biased region" description="Low complexity" evidence="1">
    <location>
        <begin position="432"/>
        <end position="446"/>
    </location>
</feature>
<feature type="compositionally biased region" description="Polar residues" evidence="1">
    <location>
        <begin position="846"/>
        <end position="864"/>
    </location>
</feature>
<feature type="region of interest" description="Disordered" evidence="1">
    <location>
        <begin position="47"/>
        <end position="92"/>
    </location>
</feature>
<organism evidence="2 3">
    <name type="scientific">Vibrio parahaemolyticus serotype O3:K6 (strain RIMD 2210633)</name>
    <dbReference type="NCBI Taxonomy" id="223926"/>
    <lineage>
        <taxon>Bacteria</taxon>
        <taxon>Pseudomonadati</taxon>
        <taxon>Pseudomonadota</taxon>
        <taxon>Gammaproteobacteria</taxon>
        <taxon>Vibrionales</taxon>
        <taxon>Vibrionaceae</taxon>
        <taxon>Vibrio</taxon>
    </lineage>
</organism>
<feature type="compositionally biased region" description="Low complexity" evidence="1">
    <location>
        <begin position="983"/>
        <end position="992"/>
    </location>
</feature>
<dbReference type="PATRIC" id="fig|223926.6.peg.4279"/>
<feature type="compositionally biased region" description="Polar residues" evidence="1">
    <location>
        <begin position="970"/>
        <end position="982"/>
    </location>
</feature>
<feature type="compositionally biased region" description="Polar residues" evidence="1">
    <location>
        <begin position="1046"/>
        <end position="1058"/>
    </location>
</feature>
<feature type="compositionally biased region" description="Basic residues" evidence="1">
    <location>
        <begin position="77"/>
        <end position="92"/>
    </location>
</feature>
<protein>
    <submittedName>
        <fullName evidence="2">Uncharacterized protein</fullName>
    </submittedName>
</protein>
<accession>Q87GF9</accession>
<feature type="compositionally biased region" description="Polar residues" evidence="1">
    <location>
        <begin position="650"/>
        <end position="666"/>
    </location>
</feature>
<name>Q87GF9_VIBPA</name>
<dbReference type="KEGG" id="vpa:VPA1357"/>
<feature type="compositionally biased region" description="Low complexity" evidence="1">
    <location>
        <begin position="630"/>
        <end position="644"/>
    </location>
</feature>
<feature type="compositionally biased region" description="Polar residues" evidence="1">
    <location>
        <begin position="1396"/>
        <end position="1415"/>
    </location>
</feature>
<feature type="compositionally biased region" description="Low complexity" evidence="1">
    <location>
        <begin position="1178"/>
        <end position="1192"/>
    </location>
</feature>
<evidence type="ECO:0000256" key="1">
    <source>
        <dbReference type="SAM" id="MobiDB-lite"/>
    </source>
</evidence>
<feature type="compositionally biased region" description="Polar residues" evidence="1">
    <location>
        <begin position="452"/>
        <end position="464"/>
    </location>
</feature>
<feature type="compositionally biased region" description="Polar residues" evidence="1">
    <location>
        <begin position="1349"/>
        <end position="1367"/>
    </location>
</feature>
<dbReference type="Proteomes" id="UP000002493">
    <property type="component" value="Chromosome 2"/>
</dbReference>
<feature type="compositionally biased region" description="Low complexity" evidence="1">
    <location>
        <begin position="752"/>
        <end position="766"/>
    </location>
</feature>
<dbReference type="HOGENOM" id="CLU_259274_0_0_6"/>
<feature type="region of interest" description="Disordered" evidence="1">
    <location>
        <begin position="148"/>
        <end position="212"/>
    </location>
</feature>
<dbReference type="EMBL" id="BA000032">
    <property type="protein sequence ID" value="BAC62700.1"/>
    <property type="molecule type" value="Genomic_DNA"/>
</dbReference>
<sequence>MAYNISLNNITTTTAPVQQELSGISLQTSASALPRVDIQPNVNEHQLPQALSPSDSCLENEESSSQQPEVKKEQAEKKKKVHKKSNKYSNHTKAKGHLAAIAGATTLGAVLAPFTGGLSLLPTAFVVLFGNASALAMYGGSEFVLGQKGPNNQIDDKKDPEANKQPEENKQPEISVPVSPRPIRAQEFRGLDEVNGRREPEPEEKGSRGKGDTFNYSPVFNFNFGDLNFNQFNTQNNTQFNTQNNTDKTNQADTDSSPTLIEQTIEKFGGNPVINVEEITKDVLIRELREQEPLIGPESKVDEMIDALVSFHEQTNEAKLIQVSFESGHKAYIGGIPDTDEQKQTDPIKAEVCVEKAKKQWPEVKPAHRLITTSGNAKIDGNPGYRNARVDVDGQTVGYTRNERGGSQPQSSGVHTLQGSQQPSVEPSPVDPGHGASGAASAQPGGEAKGAQTPSLHTQGEPISTATQTGGAQGTQGGEDDGRPQVAQGHNPQGEPASLAKAGTPVDPGHGASDVASAQPGGEAKGTETPSLQTEGESISTSMPTGEEQGVQTGGVKKWPEVAAPQRVITSAGNAKIDGNPGYRNARVDVDGQTVGYTRNERGGSQPQSSGVHTLQGSQQPSVEPSPVDPGHGASGAASAQPGGEAKGAQTPSLHTQGEPISTSMPTGEEQGVQTGGVKKWPEVAAPQRVITSAGNAKIDGNPGYRNARVDVDGQTVGYTRNERSGSQPQSSGVHTLQGSQQPSVEPSPVDPGHGASGAASAQPGGEAKGAQTPGLHTQGEPISTATQTGGAQGTQGGEDDGRPQVAQGHNPQGEPASLAKAGTPVDPGHGASDVASAQPGGEAKGTQTPSLQTEGESISTSMPTGEEQGVQTGGVKKWPEVAAPQRVITSAGNAKIDGNPGYRNARVDVDGQTVGYTRNERGGSQPQSSGVHTSQGSQQPGVEPSPVDPGHGASGAASVQPGGEAKGAQTPSLHTQGEPISTATQTGEAQGTQGGEDDGRPQVAQGHNPQGEPASLAKAGTPVDPGHGASGAASAQPGGEAKGAQTPSLHTQGEPISTATQTGGAQGTQGGEDDGRPQVAQGHNPQGEPASLAKAGTPVDPGHGASDVASAQPGGEAKGAQTPSLHTQGEPISTATQTGGAQGTQGGEDDGRPQVAQGHNPQGEPASLAKAGTPVDPGHGASGAASAQPGGEAKGAQTPGLHTQGEPISTATQTGGAQGTQGGEDDGRPQVAQGHNPQGEPASLAKAGTPVDPGHGASDVASAQPGGEAKGTQTPSLQTEGESISTSMPTGEEQGVQTGGVKKWPEVAAPQRVITSAGNAKIDGNPGYRNARVDVDGQTVGYTRNERGGSQPQSSGVHTSQGSQQPGVEPSPVDPGHGASGAASVQPGGEAKGAQTPSLHTQGEPISTATQTGGAQNIQSVTLARADLQQTNVERGRITDVTKLVDVQALASTVAANKSEPERFVSKLHITLKGNSSADSKVGTNQPESLQAWSSNMLSHGPGVKLAQKSLVQNEIELMPQANNGETVKKIEVVSNISGKKWTVSMPAPVLTTQGMASGRGKNYTQGLFHNIRDINQTKRNIELNSTLMESTPKSDVSFVNMGDKVIPIKPAIISNLKLVS</sequence>
<reference evidence="2 3" key="1">
    <citation type="journal article" date="2003" name="Lancet">
        <title>Genome sequence of Vibrio parahaemolyticus: a pathogenic mechanism distinct from that of V. cholerae.</title>
        <authorList>
            <person name="Makino K."/>
            <person name="Oshima K."/>
            <person name="Kurokawa K."/>
            <person name="Yokoyama K."/>
            <person name="Uda T."/>
            <person name="Tagomori K."/>
            <person name="Iijima Y."/>
            <person name="Najima M."/>
            <person name="Nakano M."/>
            <person name="Yamashita A."/>
            <person name="Kubota Y."/>
            <person name="Kimura S."/>
            <person name="Yasunaga T."/>
            <person name="Honda T."/>
            <person name="Shinagawa H."/>
            <person name="Hattori M."/>
            <person name="Iida T."/>
        </authorList>
    </citation>
    <scope>NUCLEOTIDE SEQUENCE [LARGE SCALE GENOMIC DNA]</scope>
    <source>
        <strain evidence="3">RIMD 2210633</strain>
    </source>
</reference>
<dbReference type="eggNOG" id="ENOG50336YC">
    <property type="taxonomic scope" value="Bacteria"/>
</dbReference>
<feature type="compositionally biased region" description="Polar residues" evidence="1">
    <location>
        <begin position="603"/>
        <end position="623"/>
    </location>
</feature>
<feature type="compositionally biased region" description="Low complexity" evidence="1">
    <location>
        <begin position="235"/>
        <end position="251"/>
    </location>
</feature>
<feature type="compositionally biased region" description="Polar residues" evidence="1">
    <location>
        <begin position="923"/>
        <end position="941"/>
    </location>
</feature>
<dbReference type="DisProt" id="DP03416"/>
<dbReference type="GeneID" id="1192053"/>
<feature type="region of interest" description="Disordered" evidence="1">
    <location>
        <begin position="235"/>
        <end position="256"/>
    </location>
</feature>
<feature type="compositionally biased region" description="Polar residues" evidence="1">
    <location>
        <begin position="528"/>
        <end position="544"/>
    </location>
</feature>
<gene>
    <name evidence="2" type="ordered locus">VPA1357</name>
</gene>
<feature type="compositionally biased region" description="Basic and acidic residues" evidence="1">
    <location>
        <begin position="154"/>
        <end position="171"/>
    </location>
</feature>
<feature type="compositionally biased region" description="Polar residues" evidence="1">
    <location>
        <begin position="1122"/>
        <end position="1134"/>
    </location>
</feature>
<evidence type="ECO:0000313" key="3">
    <source>
        <dbReference type="Proteomes" id="UP000002493"/>
    </source>
</evidence>
<feature type="compositionally biased region" description="Polar residues" evidence="1">
    <location>
        <begin position="47"/>
        <end position="68"/>
    </location>
</feature>
<feature type="compositionally biased region" description="Polar residues" evidence="1">
    <location>
        <begin position="405"/>
        <end position="425"/>
    </location>
</feature>
<feature type="region of interest" description="Disordered" evidence="1">
    <location>
        <begin position="398"/>
        <end position="1415"/>
    </location>
</feature>
<feature type="compositionally biased region" description="Low complexity" evidence="1">
    <location>
        <begin position="1026"/>
        <end position="1040"/>
    </location>
</feature>
<dbReference type="RefSeq" id="WP_011106489.1">
    <property type="nucleotide sequence ID" value="NC_004605.1"/>
</dbReference>
<proteinExistence type="predicted"/>
<feature type="compositionally biased region" description="Basic and acidic residues" evidence="1">
    <location>
        <begin position="184"/>
        <end position="211"/>
    </location>
</feature>